<accession>A0A645IX82</accession>
<evidence type="ECO:0000313" key="1">
    <source>
        <dbReference type="EMBL" id="MPN55776.1"/>
    </source>
</evidence>
<dbReference type="Pfam" id="PF03592">
    <property type="entry name" value="Terminase_2"/>
    <property type="match status" value="1"/>
</dbReference>
<comment type="caution">
    <text evidence="1">The sequence shown here is derived from an EMBL/GenBank/DDBJ whole genome shotgun (WGS) entry which is preliminary data.</text>
</comment>
<dbReference type="InterPro" id="IPR005335">
    <property type="entry name" value="Terminase_ssu"/>
</dbReference>
<organism evidence="1">
    <name type="scientific">bioreactor metagenome</name>
    <dbReference type="NCBI Taxonomy" id="1076179"/>
    <lineage>
        <taxon>unclassified sequences</taxon>
        <taxon>metagenomes</taxon>
        <taxon>ecological metagenomes</taxon>
    </lineage>
</organism>
<name>A0A645IX82_9ZZZZ</name>
<protein>
    <submittedName>
        <fullName evidence="1">Uncharacterized protein</fullName>
    </submittedName>
</protein>
<reference evidence="1" key="1">
    <citation type="submission" date="2019-08" db="EMBL/GenBank/DDBJ databases">
        <authorList>
            <person name="Kucharzyk K."/>
            <person name="Murdoch R.W."/>
            <person name="Higgins S."/>
            <person name="Loffler F."/>
        </authorList>
    </citation>
    <scope>NUCLEOTIDE SEQUENCE</scope>
</reference>
<sequence>MLRIVEVQKFIQSLQADLEKTAGITALRVLKEHEKIAFSDTGMIREGWMTLKDYEELPKEIKDCIQEVATRVTKYGNEVKIKFYDKQRSLDSISRILGFDAATKIEQKIDFDNLTDGQIDLLITKMTE</sequence>
<dbReference type="GO" id="GO:0051276">
    <property type="term" value="P:chromosome organization"/>
    <property type="evidence" value="ECO:0007669"/>
    <property type="project" value="InterPro"/>
</dbReference>
<gene>
    <name evidence="1" type="ORF">SDC9_203460</name>
</gene>
<proteinExistence type="predicted"/>
<dbReference type="AlphaFoldDB" id="A0A645IX82"/>
<dbReference type="EMBL" id="VSSQ01125369">
    <property type="protein sequence ID" value="MPN55776.1"/>
    <property type="molecule type" value="Genomic_DNA"/>
</dbReference>